<keyword evidence="3" id="KW-1185">Reference proteome</keyword>
<feature type="domain" description="HTH cro/C1-type" evidence="1">
    <location>
        <begin position="19"/>
        <end position="60"/>
    </location>
</feature>
<dbReference type="InterPro" id="IPR001387">
    <property type="entry name" value="Cro/C1-type_HTH"/>
</dbReference>
<dbReference type="SMART" id="SM00530">
    <property type="entry name" value="HTH_XRE"/>
    <property type="match status" value="1"/>
</dbReference>
<dbReference type="Proteomes" id="UP000005632">
    <property type="component" value="Chromosome"/>
</dbReference>
<dbReference type="AlphaFoldDB" id="G8QRH3"/>
<dbReference type="CDD" id="cd00093">
    <property type="entry name" value="HTH_XRE"/>
    <property type="match status" value="1"/>
</dbReference>
<dbReference type="HOGENOM" id="CLU_2095285_0_0_12"/>
<evidence type="ECO:0000313" key="2">
    <source>
        <dbReference type="EMBL" id="AEV29895.1"/>
    </source>
</evidence>
<dbReference type="OrthoDB" id="7865033at2"/>
<proteinExistence type="predicted"/>
<dbReference type="SUPFAM" id="SSF47413">
    <property type="entry name" value="lambda repressor-like DNA-binding domains"/>
    <property type="match status" value="1"/>
</dbReference>
<protein>
    <submittedName>
        <fullName evidence="2">Putative transcriptional regulator</fullName>
    </submittedName>
</protein>
<gene>
    <name evidence="2" type="ordered locus">SpiGrapes_2117</name>
</gene>
<accession>G8QRH3</accession>
<reference evidence="2 3" key="1">
    <citation type="submission" date="2011-11" db="EMBL/GenBank/DDBJ databases">
        <title>Complete sequence of Spirochaeta sp. grapes.</title>
        <authorList>
            <consortium name="US DOE Joint Genome Institute"/>
            <person name="Lucas S."/>
            <person name="Han J."/>
            <person name="Lapidus A."/>
            <person name="Cheng J.-F."/>
            <person name="Goodwin L."/>
            <person name="Pitluck S."/>
            <person name="Peters L."/>
            <person name="Ovchinnikova G."/>
            <person name="Munk A.C."/>
            <person name="Detter J.C."/>
            <person name="Han C."/>
            <person name="Tapia R."/>
            <person name="Land M."/>
            <person name="Hauser L."/>
            <person name="Kyrpides N."/>
            <person name="Ivanova N."/>
            <person name="Pagani I."/>
            <person name="Ritalahtilisa K."/>
            <person name="Loeffler F."/>
            <person name="Woyke T."/>
        </authorList>
    </citation>
    <scope>NUCLEOTIDE SEQUENCE [LARGE SCALE GENOMIC DNA]</scope>
    <source>
        <strain evidence="3">ATCC BAA-1885 / DSM 22778 / Grapes</strain>
    </source>
</reference>
<dbReference type="EMBL" id="CP003155">
    <property type="protein sequence ID" value="AEV29895.1"/>
    <property type="molecule type" value="Genomic_DNA"/>
</dbReference>
<name>G8QRH3_SPHPG</name>
<dbReference type="InterPro" id="IPR010982">
    <property type="entry name" value="Lambda_DNA-bd_dom_sf"/>
</dbReference>
<dbReference type="KEGG" id="sgp:SpiGrapes_2117"/>
<sequence length="123" mass="14171">MQKFWDRVITLLDSPSVVELSKSLGVNRSTLSSWIHNDRRPPMLIAMKISELTGVSLSKLENGFDWDYSDEDDEEEEDEVAEETSPLLAFVLKNIKTLDTEQLEFVRTVVEYLKNHPSTTPQR</sequence>
<organism evidence="2 3">
    <name type="scientific">Sphaerochaeta pleomorpha (strain ATCC BAA-1885 / DSM 22778 / Grapes)</name>
    <dbReference type="NCBI Taxonomy" id="158190"/>
    <lineage>
        <taxon>Bacteria</taxon>
        <taxon>Pseudomonadati</taxon>
        <taxon>Spirochaetota</taxon>
        <taxon>Spirochaetia</taxon>
        <taxon>Spirochaetales</taxon>
        <taxon>Sphaerochaetaceae</taxon>
        <taxon>Sphaerochaeta</taxon>
    </lineage>
</organism>
<evidence type="ECO:0000313" key="3">
    <source>
        <dbReference type="Proteomes" id="UP000005632"/>
    </source>
</evidence>
<dbReference type="PROSITE" id="PS50943">
    <property type="entry name" value="HTH_CROC1"/>
    <property type="match status" value="1"/>
</dbReference>
<dbReference type="Pfam" id="PF01381">
    <property type="entry name" value="HTH_3"/>
    <property type="match status" value="1"/>
</dbReference>
<dbReference type="RefSeq" id="WP_014270736.1">
    <property type="nucleotide sequence ID" value="NC_016633.1"/>
</dbReference>
<dbReference type="Gene3D" id="1.10.260.40">
    <property type="entry name" value="lambda repressor-like DNA-binding domains"/>
    <property type="match status" value="1"/>
</dbReference>
<dbReference type="GO" id="GO:0003677">
    <property type="term" value="F:DNA binding"/>
    <property type="evidence" value="ECO:0007669"/>
    <property type="project" value="InterPro"/>
</dbReference>
<evidence type="ECO:0000259" key="1">
    <source>
        <dbReference type="PROSITE" id="PS50943"/>
    </source>
</evidence>